<name>A0A2X2XLL3_CHRJE</name>
<evidence type="ECO:0000256" key="1">
    <source>
        <dbReference type="SAM" id="Phobius"/>
    </source>
</evidence>
<keyword evidence="1" id="KW-1133">Transmembrane helix</keyword>
<keyword evidence="1" id="KW-0472">Membrane</keyword>
<evidence type="ECO:0000313" key="4">
    <source>
        <dbReference type="Proteomes" id="UP000199426"/>
    </source>
</evidence>
<dbReference type="EMBL" id="FNEG01000001">
    <property type="protein sequence ID" value="SDI24569.1"/>
    <property type="molecule type" value="Genomic_DNA"/>
</dbReference>
<protein>
    <submittedName>
        <fullName evidence="3">Uncharacterized protein</fullName>
    </submittedName>
</protein>
<dbReference type="Proteomes" id="UP000199426">
    <property type="component" value="Unassembled WGS sequence"/>
</dbReference>
<dbReference type="Proteomes" id="UP000251670">
    <property type="component" value="Unassembled WGS sequence"/>
</dbReference>
<reference evidence="2 4" key="1">
    <citation type="submission" date="2016-10" db="EMBL/GenBank/DDBJ databases">
        <authorList>
            <person name="Varghese N."/>
            <person name="Submissions S."/>
        </authorList>
    </citation>
    <scope>NUCLEOTIDE SEQUENCE [LARGE SCALE GENOMIC DNA]</scope>
    <source>
        <strain evidence="2 4">DSM 19299</strain>
    </source>
</reference>
<dbReference type="EMBL" id="UAWB01000002">
    <property type="protein sequence ID" value="SQB26669.1"/>
    <property type="molecule type" value="Genomic_DNA"/>
</dbReference>
<organism evidence="3 5">
    <name type="scientific">Chryseobacterium jejuense</name>
    <dbReference type="NCBI Taxonomy" id="445960"/>
    <lineage>
        <taxon>Bacteria</taxon>
        <taxon>Pseudomonadati</taxon>
        <taxon>Bacteroidota</taxon>
        <taxon>Flavobacteriia</taxon>
        <taxon>Flavobacteriales</taxon>
        <taxon>Weeksellaceae</taxon>
        <taxon>Chryseobacterium group</taxon>
        <taxon>Chryseobacterium</taxon>
    </lineage>
</organism>
<keyword evidence="1" id="KW-0812">Transmembrane</keyword>
<keyword evidence="4" id="KW-1185">Reference proteome</keyword>
<evidence type="ECO:0000313" key="3">
    <source>
        <dbReference type="EMBL" id="SQB26669.1"/>
    </source>
</evidence>
<proteinExistence type="predicted"/>
<sequence>MLTNFFNRKKINLQLLFFALFLIFIIYQMTKSNNNNDKFIITNIKASFDGTILKKVDVRKNLFSHVTISRNNKADTLIFIGDYSDSVNIGDRIIKHKDSPFFYAVSNGKSSRKYIFELIPEPIFNNDKFPKAWKDSCKRNWKEAIIHE</sequence>
<gene>
    <name evidence="3" type="ORF">NCTC13492_00347</name>
    <name evidence="2" type="ORF">SAMN05421542_0562</name>
</gene>
<dbReference type="AlphaFoldDB" id="A0A2X2XLL3"/>
<evidence type="ECO:0000313" key="5">
    <source>
        <dbReference type="Proteomes" id="UP000251670"/>
    </source>
</evidence>
<evidence type="ECO:0000313" key="2">
    <source>
        <dbReference type="EMBL" id="SDI24569.1"/>
    </source>
</evidence>
<reference evidence="3 5" key="2">
    <citation type="submission" date="2018-06" db="EMBL/GenBank/DDBJ databases">
        <authorList>
            <consortium name="Pathogen Informatics"/>
            <person name="Doyle S."/>
        </authorList>
    </citation>
    <scope>NUCLEOTIDE SEQUENCE [LARGE SCALE GENOMIC DNA]</scope>
    <source>
        <strain evidence="3 5">NCTC13492</strain>
    </source>
</reference>
<feature type="transmembrane region" description="Helical" evidence="1">
    <location>
        <begin position="12"/>
        <end position="30"/>
    </location>
</feature>
<accession>A0A2X2XLL3</accession>